<evidence type="ECO:0000256" key="1">
    <source>
        <dbReference type="SAM" id="MobiDB-lite"/>
    </source>
</evidence>
<reference evidence="3" key="1">
    <citation type="submission" date="2021-01" db="EMBL/GenBank/DDBJ databases">
        <authorList>
            <person name="Corre E."/>
            <person name="Pelletier E."/>
            <person name="Niang G."/>
            <person name="Scheremetjew M."/>
            <person name="Finn R."/>
            <person name="Kale V."/>
            <person name="Holt S."/>
            <person name="Cochrane G."/>
            <person name="Meng A."/>
            <person name="Brown T."/>
            <person name="Cohen L."/>
        </authorList>
    </citation>
    <scope>NUCLEOTIDE SEQUENCE</scope>
    <source>
        <strain evidence="3">CCMP3105</strain>
    </source>
</reference>
<dbReference type="SUPFAM" id="SSF51445">
    <property type="entry name" value="(Trans)glycosidases"/>
    <property type="match status" value="1"/>
</dbReference>
<dbReference type="InterPro" id="IPR002889">
    <property type="entry name" value="WSC_carb-bd"/>
</dbReference>
<dbReference type="InterPro" id="IPR017853">
    <property type="entry name" value="GH"/>
</dbReference>
<proteinExistence type="predicted"/>
<evidence type="ECO:0000259" key="2">
    <source>
        <dbReference type="PROSITE" id="PS51212"/>
    </source>
</evidence>
<dbReference type="Gene3D" id="3.50.4.10">
    <property type="entry name" value="Hepatocyte Growth Factor"/>
    <property type="match status" value="1"/>
</dbReference>
<accession>A0A7S4R9M8</accession>
<evidence type="ECO:0000313" key="3">
    <source>
        <dbReference type="EMBL" id="CAE4607848.1"/>
    </source>
</evidence>
<dbReference type="Gene3D" id="3.20.20.80">
    <property type="entry name" value="Glycosidases"/>
    <property type="match status" value="1"/>
</dbReference>
<protein>
    <recommendedName>
        <fullName evidence="2">WSC domain-containing protein</fullName>
    </recommendedName>
</protein>
<dbReference type="PROSITE" id="PS51212">
    <property type="entry name" value="WSC"/>
    <property type="match status" value="1"/>
</dbReference>
<sequence>MPAPESASAPRYSLVSEGFAGQSSRVRRWARPLSAAVLAGALLSAGAWLAPANLARVGRTWRKFRQRSSVSFAAGRLRGEVRLSEGLRLLKLDSGDCSQHDMVPIRDEDRCRAAGSSLRLTNLHVVGTSLNGTEEQLCFLFQKDASVNGTLWMGPRGMFAGSFKLLCVPEEISEAAQEAVLARSPEVLASPAPMSWVGCFKTGRRRTPGSDDSPEADLPEADNLYKAVYKAIVRLQKSGSDTRDCSDLCLGKGFSFMSLQEEGVCGCLVDLPDTDLIIPDSSCGYICTGEETLSPERFCGGDGTQAVFQIKAKAVKAAKAGEASSAVKIIVPPAVKKILPPADVPREVLKGISYAPVPLKSRREIAGGKPWPNDDFMSPNTAALWGPEGRHDLKIMRLLGANAVRLYGNDPRMDHKGFLDEALAQGLLVVAGISDYPYLQMPGSCLTTGLNCYSQVKDAYKRNLQNGFLRPNRTYHPALRTVILMNEPDLKLLPPMTPGNFAKAILSAFDAVLDAEKEVGTVGAAPNFTATFSFGVCPQCGKYGARPGLGQMVTLKAAIKNPNSFGYAAGNDLWRAYQTRFENSINTANTVDSFKDLFLDVYNQVMQGTPVFVGEYHAPMVQNEQKDLYDIILLAQDESNLLTGVSFFEYQVRYDKGGVEMTFGMFGLGERSLGSFSVDASSQYNAWCLMPNLPPQRVEKCGKMEHNVRYVVDSAWAFNLTEPIPSAELCCSKCLETPKCLSWTWEANPVPPLLGTCSPARCWLHGGLPVRREAAPEHGTVSGLPPGGRAPGANANGRSRALLSEMLVPSHVAKAYGGPGLDYSELCSASAVVLLQLTPQQTNCYR</sequence>
<name>A0A7S4R9M8_9DINO</name>
<feature type="domain" description="WSC" evidence="2">
    <location>
        <begin position="193"/>
        <end position="311"/>
    </location>
</feature>
<feature type="region of interest" description="Disordered" evidence="1">
    <location>
        <begin position="776"/>
        <end position="796"/>
    </location>
</feature>
<organism evidence="3">
    <name type="scientific">Alexandrium monilatum</name>
    <dbReference type="NCBI Taxonomy" id="311494"/>
    <lineage>
        <taxon>Eukaryota</taxon>
        <taxon>Sar</taxon>
        <taxon>Alveolata</taxon>
        <taxon>Dinophyceae</taxon>
        <taxon>Gonyaulacales</taxon>
        <taxon>Pyrocystaceae</taxon>
        <taxon>Alexandrium</taxon>
    </lineage>
</organism>
<dbReference type="AlphaFoldDB" id="A0A7S4R9M8"/>
<gene>
    <name evidence="3" type="ORF">AMON00008_LOCUS32280</name>
</gene>
<dbReference type="EMBL" id="HBNR01046385">
    <property type="protein sequence ID" value="CAE4607848.1"/>
    <property type="molecule type" value="Transcribed_RNA"/>
</dbReference>